<evidence type="ECO:0000256" key="1">
    <source>
        <dbReference type="SAM" id="MobiDB-lite"/>
    </source>
</evidence>
<sequence length="66" mass="6732">MRPYPVGVRTGAGVGDLRAQHPRPAGRGADGGGDAQRREAVPDGVGEEFGEHEQRVPAGGSGRGGR</sequence>
<dbReference type="EMBL" id="PVLV01000520">
    <property type="protein sequence ID" value="PRH76345.1"/>
    <property type="molecule type" value="Genomic_DNA"/>
</dbReference>
<dbReference type="Proteomes" id="UP000239322">
    <property type="component" value="Unassembled WGS sequence"/>
</dbReference>
<comment type="caution">
    <text evidence="2">The sequence shown here is derived from an EMBL/GenBank/DDBJ whole genome shotgun (WGS) entry which is preliminary data.</text>
</comment>
<proteinExistence type="predicted"/>
<gene>
    <name evidence="2" type="ORF">C6N75_26145</name>
</gene>
<protein>
    <submittedName>
        <fullName evidence="2">Uncharacterized protein</fullName>
    </submittedName>
</protein>
<name>A0A2S9PPJ8_9ACTN</name>
<accession>A0A2S9PPJ8</accession>
<dbReference type="AlphaFoldDB" id="A0A2S9PPJ8"/>
<evidence type="ECO:0000313" key="2">
    <source>
        <dbReference type="EMBL" id="PRH76345.1"/>
    </source>
</evidence>
<keyword evidence="3" id="KW-1185">Reference proteome</keyword>
<feature type="region of interest" description="Disordered" evidence="1">
    <location>
        <begin position="1"/>
        <end position="66"/>
    </location>
</feature>
<organism evidence="2 3">
    <name type="scientific">Streptomyces solincola</name>
    <dbReference type="NCBI Taxonomy" id="2100817"/>
    <lineage>
        <taxon>Bacteria</taxon>
        <taxon>Bacillati</taxon>
        <taxon>Actinomycetota</taxon>
        <taxon>Actinomycetes</taxon>
        <taxon>Kitasatosporales</taxon>
        <taxon>Streptomycetaceae</taxon>
        <taxon>Streptomyces</taxon>
    </lineage>
</organism>
<evidence type="ECO:0000313" key="3">
    <source>
        <dbReference type="Proteomes" id="UP000239322"/>
    </source>
</evidence>
<reference evidence="2 3" key="1">
    <citation type="submission" date="2018-03" db="EMBL/GenBank/DDBJ databases">
        <title>Novel Streptomyces sp. from soil.</title>
        <authorList>
            <person name="Tan G.Y.A."/>
            <person name="Lee Z.Y."/>
        </authorList>
    </citation>
    <scope>NUCLEOTIDE SEQUENCE [LARGE SCALE GENOMIC DNA]</scope>
    <source>
        <strain evidence="2 3">ST5x</strain>
    </source>
</reference>